<keyword evidence="2" id="KW-1185">Reference proteome</keyword>
<dbReference type="Pfam" id="PF20116">
    <property type="entry name" value="DUF6506"/>
    <property type="match status" value="1"/>
</dbReference>
<dbReference type="KEGG" id="led:BBK82_23725"/>
<dbReference type="Proteomes" id="UP000093053">
    <property type="component" value="Chromosome"/>
</dbReference>
<protein>
    <submittedName>
        <fullName evidence="1">Uncharacterized protein</fullName>
    </submittedName>
</protein>
<sequence>MRRSATIYHDPDADPARKRVVREHGDGWTVVVGAPLERMAEVAEQLVGDGAQVVEICGGAELTAAAAVRARLGDRVPVSLVSWPFESLEGAAAYKTA</sequence>
<evidence type="ECO:0000313" key="2">
    <source>
        <dbReference type="Proteomes" id="UP000093053"/>
    </source>
</evidence>
<accession>A0A1B2HZ03</accession>
<organism evidence="1 2">
    <name type="scientific">Lentzea guizhouensis</name>
    <dbReference type="NCBI Taxonomy" id="1586287"/>
    <lineage>
        <taxon>Bacteria</taxon>
        <taxon>Bacillati</taxon>
        <taxon>Actinomycetota</taxon>
        <taxon>Actinomycetes</taxon>
        <taxon>Pseudonocardiales</taxon>
        <taxon>Pseudonocardiaceae</taxon>
        <taxon>Lentzea</taxon>
    </lineage>
</organism>
<proteinExistence type="predicted"/>
<dbReference type="EMBL" id="CP016793">
    <property type="protein sequence ID" value="ANZ42980.1"/>
    <property type="molecule type" value="Genomic_DNA"/>
</dbReference>
<dbReference type="InterPro" id="IPR045441">
    <property type="entry name" value="DUF6506"/>
</dbReference>
<gene>
    <name evidence="1" type="ORF">BBK82_23725</name>
</gene>
<dbReference type="AlphaFoldDB" id="A0A1B2HZ03"/>
<name>A0A1B2HZ03_9PSEU</name>
<reference evidence="1 2" key="1">
    <citation type="submission" date="2016-07" db="EMBL/GenBank/DDBJ databases">
        <title>Complete genome sequence of the Lentzea guizhouensis DHS C013.</title>
        <authorList>
            <person name="Cao C."/>
        </authorList>
    </citation>
    <scope>NUCLEOTIDE SEQUENCE [LARGE SCALE GENOMIC DNA]</scope>
    <source>
        <strain evidence="1 2">DHS C013</strain>
    </source>
</reference>
<evidence type="ECO:0000313" key="1">
    <source>
        <dbReference type="EMBL" id="ANZ42980.1"/>
    </source>
</evidence>